<dbReference type="Pfam" id="PF03330">
    <property type="entry name" value="DPBB_1"/>
    <property type="match status" value="1"/>
</dbReference>
<comment type="caution">
    <text evidence="2">The sequence shown here is derived from an EMBL/GenBank/DDBJ whole genome shotgun (WGS) entry which is preliminary data.</text>
</comment>
<keyword evidence="3" id="KW-1185">Reference proteome</keyword>
<dbReference type="Proteomes" id="UP000030428">
    <property type="component" value="Unassembled WGS sequence"/>
</dbReference>
<dbReference type="InterPro" id="IPR009009">
    <property type="entry name" value="RlpA-like_DPBB"/>
</dbReference>
<evidence type="ECO:0000313" key="2">
    <source>
        <dbReference type="EMBL" id="TGO03553.1"/>
    </source>
</evidence>
<organism evidence="2 3">
    <name type="scientific">Candidatus Thiomargarita nelsonii</name>
    <dbReference type="NCBI Taxonomy" id="1003181"/>
    <lineage>
        <taxon>Bacteria</taxon>
        <taxon>Pseudomonadati</taxon>
        <taxon>Pseudomonadota</taxon>
        <taxon>Gammaproteobacteria</taxon>
        <taxon>Thiotrichales</taxon>
        <taxon>Thiotrichaceae</taxon>
        <taxon>Thiomargarita</taxon>
    </lineage>
</organism>
<dbReference type="EMBL" id="JSZA02000012">
    <property type="protein sequence ID" value="TGO03553.1"/>
    <property type="molecule type" value="Genomic_DNA"/>
</dbReference>
<evidence type="ECO:0000259" key="1">
    <source>
        <dbReference type="Pfam" id="PF03330"/>
    </source>
</evidence>
<dbReference type="AlphaFoldDB" id="A0A4E0QS68"/>
<dbReference type="InterPro" id="IPR036908">
    <property type="entry name" value="RlpA-like_sf"/>
</dbReference>
<dbReference type="Gene3D" id="2.40.40.10">
    <property type="entry name" value="RlpA-like domain"/>
    <property type="match status" value="1"/>
</dbReference>
<dbReference type="PANTHER" id="PTHR34183:SF1">
    <property type="entry name" value="ENDOLYTIC PEPTIDOGLYCAN TRANSGLYCOSYLASE RLPA"/>
    <property type="match status" value="1"/>
</dbReference>
<reference evidence="2 3" key="1">
    <citation type="journal article" date="2016" name="Front. Microbiol.">
        <title>Single-Cell (Meta-)Genomics of a Dimorphic Candidatus Thiomargarita nelsonii Reveals Genomic Plasticity.</title>
        <authorList>
            <person name="Flood B.E."/>
            <person name="Fliss P."/>
            <person name="Jones D.S."/>
            <person name="Dick G.J."/>
            <person name="Jain S."/>
            <person name="Kaster A.K."/>
            <person name="Winkel M."/>
            <person name="Mussmann M."/>
            <person name="Bailey J."/>
        </authorList>
    </citation>
    <scope>NUCLEOTIDE SEQUENCE [LARGE SCALE GENOMIC DNA]</scope>
    <source>
        <strain evidence="2">Hydrate Ridge</strain>
    </source>
</reference>
<feature type="domain" description="RlpA-like protein double-psi beta-barrel" evidence="1">
    <location>
        <begin position="17"/>
        <end position="96"/>
    </location>
</feature>
<dbReference type="CDD" id="cd22268">
    <property type="entry name" value="DPBB_RlpA-like"/>
    <property type="match status" value="1"/>
</dbReference>
<sequence length="108" mass="11986">MKKTSLEKKERVANYVAQGTASWYGFAAHGTKTASGQIYDLYGMTAAHASLPLLAQVKVKNIRTGKSVVVTINDRFDEEPFLIKLSYWAARRLGLDENPLQAVEVRGQ</sequence>
<accession>A0A4E0QS68</accession>
<evidence type="ECO:0000313" key="3">
    <source>
        <dbReference type="Proteomes" id="UP000030428"/>
    </source>
</evidence>
<protein>
    <recommendedName>
        <fullName evidence="1">RlpA-like protein double-psi beta-barrel domain-containing protein</fullName>
    </recommendedName>
</protein>
<dbReference type="SUPFAM" id="SSF50685">
    <property type="entry name" value="Barwin-like endoglucanases"/>
    <property type="match status" value="1"/>
</dbReference>
<name>A0A4E0QS68_9GAMM</name>
<proteinExistence type="predicted"/>
<dbReference type="GO" id="GO:0009279">
    <property type="term" value="C:cell outer membrane"/>
    <property type="evidence" value="ECO:0007669"/>
    <property type="project" value="TreeGrafter"/>
</dbReference>
<gene>
    <name evidence="2" type="ORF">PN36_04500</name>
</gene>
<dbReference type="PANTHER" id="PTHR34183">
    <property type="entry name" value="ENDOLYTIC PEPTIDOGLYCAN TRANSGLYCOSYLASE RLPA"/>
    <property type="match status" value="1"/>
</dbReference>